<feature type="compositionally biased region" description="Acidic residues" evidence="3">
    <location>
        <begin position="194"/>
        <end position="211"/>
    </location>
</feature>
<dbReference type="OrthoDB" id="265795at2759"/>
<name>A0A0P1AVN8_PLAHL</name>
<dbReference type="Gene3D" id="1.10.8.1120">
    <property type="entry name" value="Histone RNA hairpin-binding protein RNA-binding domain"/>
    <property type="match status" value="1"/>
</dbReference>
<dbReference type="EMBL" id="CCYD01001583">
    <property type="protein sequence ID" value="CEG45559.1"/>
    <property type="molecule type" value="Genomic_DNA"/>
</dbReference>
<feature type="compositionally biased region" description="Basic and acidic residues" evidence="3">
    <location>
        <begin position="1"/>
        <end position="12"/>
    </location>
</feature>
<feature type="region of interest" description="Disordered" evidence="3">
    <location>
        <begin position="1"/>
        <end position="54"/>
    </location>
</feature>
<evidence type="ECO:0000256" key="2">
    <source>
        <dbReference type="ARBA" id="ARBA00022884"/>
    </source>
</evidence>
<evidence type="ECO:0000256" key="3">
    <source>
        <dbReference type="SAM" id="MobiDB-lite"/>
    </source>
</evidence>
<dbReference type="FunFam" id="1.10.8.1120:FF:000001">
    <property type="entry name" value="Histone RNA hairpin-binding protein-like"/>
    <property type="match status" value="1"/>
</dbReference>
<feature type="compositionally biased region" description="Basic and acidic residues" evidence="3">
    <location>
        <begin position="31"/>
        <end position="40"/>
    </location>
</feature>
<feature type="domain" description="Histone RNA hairpin-binding protein RNA-binding" evidence="4">
    <location>
        <begin position="70"/>
        <end position="139"/>
    </location>
</feature>
<accession>A0A0P1AVN8</accession>
<comment type="similarity">
    <text evidence="1">Belongs to the SLBP family.</text>
</comment>
<proteinExistence type="inferred from homology"/>
<dbReference type="PANTHER" id="PTHR17408">
    <property type="entry name" value="HISTONE RNA HAIRPIN-BINDING PROTEIN"/>
    <property type="match status" value="1"/>
</dbReference>
<dbReference type="InterPro" id="IPR029344">
    <property type="entry name" value="SLBP_RNA_bind"/>
</dbReference>
<dbReference type="GO" id="GO:0006398">
    <property type="term" value="P:mRNA 3'-end processing by stem-loop binding and cleavage"/>
    <property type="evidence" value="ECO:0007669"/>
    <property type="project" value="TreeGrafter"/>
</dbReference>
<evidence type="ECO:0000259" key="4">
    <source>
        <dbReference type="Pfam" id="PF15247"/>
    </source>
</evidence>
<dbReference type="GO" id="GO:0005737">
    <property type="term" value="C:cytoplasm"/>
    <property type="evidence" value="ECO:0007669"/>
    <property type="project" value="TreeGrafter"/>
</dbReference>
<evidence type="ECO:0000256" key="1">
    <source>
        <dbReference type="ARBA" id="ARBA00006151"/>
    </source>
</evidence>
<keyword evidence="2" id="KW-0694">RNA-binding</keyword>
<dbReference type="InterPro" id="IPR038294">
    <property type="entry name" value="SLBP_RNA_bind_sf"/>
</dbReference>
<reference evidence="6" key="1">
    <citation type="submission" date="2014-09" db="EMBL/GenBank/DDBJ databases">
        <authorList>
            <person name="Sharma Rahul"/>
            <person name="Thines Marco"/>
        </authorList>
    </citation>
    <scope>NUCLEOTIDE SEQUENCE [LARGE SCALE GENOMIC DNA]</scope>
</reference>
<dbReference type="STRING" id="4781.A0A0P1AVN8"/>
<dbReference type="PANTHER" id="PTHR17408:SF0">
    <property type="entry name" value="HISTONE RNA HAIRPIN-BINDING PROTEIN"/>
    <property type="match status" value="1"/>
</dbReference>
<protein>
    <submittedName>
        <fullName evidence="5">Histone mRNA stem-loop binding protein</fullName>
    </submittedName>
</protein>
<dbReference type="Proteomes" id="UP000054928">
    <property type="component" value="Unassembled WGS sequence"/>
</dbReference>
<dbReference type="RefSeq" id="XP_024581928.1">
    <property type="nucleotide sequence ID" value="XM_024716317.1"/>
</dbReference>
<feature type="compositionally biased region" description="Polar residues" evidence="3">
    <location>
        <begin position="180"/>
        <end position="191"/>
    </location>
</feature>
<dbReference type="GO" id="GO:0071207">
    <property type="term" value="F:histone pre-mRNA stem-loop binding"/>
    <property type="evidence" value="ECO:0007669"/>
    <property type="project" value="TreeGrafter"/>
</dbReference>
<dbReference type="InterPro" id="IPR026502">
    <property type="entry name" value="SLBP1/SLBP2"/>
</dbReference>
<feature type="region of interest" description="Disordered" evidence="3">
    <location>
        <begin position="174"/>
        <end position="211"/>
    </location>
</feature>
<dbReference type="GO" id="GO:0071204">
    <property type="term" value="C:histone pre-mRNA 3'end processing complex"/>
    <property type="evidence" value="ECO:0007669"/>
    <property type="project" value="TreeGrafter"/>
</dbReference>
<dbReference type="AlphaFoldDB" id="A0A0P1AVN8"/>
<evidence type="ECO:0000313" key="5">
    <source>
        <dbReference type="EMBL" id="CEG45559.1"/>
    </source>
</evidence>
<evidence type="ECO:0000313" key="6">
    <source>
        <dbReference type="Proteomes" id="UP000054928"/>
    </source>
</evidence>
<dbReference type="GO" id="GO:0003729">
    <property type="term" value="F:mRNA binding"/>
    <property type="evidence" value="ECO:0007669"/>
    <property type="project" value="InterPro"/>
</dbReference>
<organism evidence="5 6">
    <name type="scientific">Plasmopara halstedii</name>
    <name type="common">Downy mildew of sunflower</name>
    <dbReference type="NCBI Taxonomy" id="4781"/>
    <lineage>
        <taxon>Eukaryota</taxon>
        <taxon>Sar</taxon>
        <taxon>Stramenopiles</taxon>
        <taxon>Oomycota</taxon>
        <taxon>Peronosporomycetes</taxon>
        <taxon>Peronosporales</taxon>
        <taxon>Peronosporaceae</taxon>
        <taxon>Plasmopara</taxon>
    </lineage>
</organism>
<dbReference type="Pfam" id="PF15247">
    <property type="entry name" value="SLBP_RNA_bind"/>
    <property type="match status" value="1"/>
</dbReference>
<dbReference type="GO" id="GO:0051028">
    <property type="term" value="P:mRNA transport"/>
    <property type="evidence" value="ECO:0007669"/>
    <property type="project" value="TreeGrafter"/>
</dbReference>
<keyword evidence="6" id="KW-1185">Reference proteome</keyword>
<sequence length="211" mass="23846">MKRSVEIMDTRDSASSGGRLYNTKRKRSRYTLREHGDQEGYRNNSAKKNGTGKIVANGPVVKTLADNKETDAHRLAQRQKQIDYGKNTVGYDRYCAKVPRHQRRPGEHPMTPDKTMSIGKKVFDKIVRKWRQALHKFDPPELIDAAQIAKANDAEVLVASSITDGEMERGFATKLKETTDQVPTNSLSRSIYDNFDEDISGEENDSDDSLL</sequence>
<dbReference type="GeneID" id="36396902"/>